<comment type="caution">
    <text evidence="10">The sequence shown here is derived from an EMBL/GenBank/DDBJ whole genome shotgun (WGS) entry which is preliminary data.</text>
</comment>
<comment type="subcellular location">
    <subcellularLocation>
        <location evidence="1">Cell membrane</location>
        <topology evidence="1">Single-pass membrane protein</topology>
    </subcellularLocation>
</comment>
<evidence type="ECO:0000256" key="2">
    <source>
        <dbReference type="ARBA" id="ARBA00009179"/>
    </source>
</evidence>
<dbReference type="SMART" id="SM00245">
    <property type="entry name" value="TSPc"/>
    <property type="match status" value="1"/>
</dbReference>
<dbReference type="GO" id="GO:0005886">
    <property type="term" value="C:plasma membrane"/>
    <property type="evidence" value="ECO:0007669"/>
    <property type="project" value="UniProtKB-SubCell"/>
</dbReference>
<keyword evidence="8" id="KW-0472">Membrane</keyword>
<dbReference type="PROSITE" id="PS50106">
    <property type="entry name" value="PDZ"/>
    <property type="match status" value="1"/>
</dbReference>
<dbReference type="NCBIfam" id="TIGR00225">
    <property type="entry name" value="prc"/>
    <property type="match status" value="1"/>
</dbReference>
<evidence type="ECO:0000256" key="1">
    <source>
        <dbReference type="ARBA" id="ARBA00004162"/>
    </source>
</evidence>
<feature type="domain" description="PDZ" evidence="9">
    <location>
        <begin position="116"/>
        <end position="198"/>
    </location>
</feature>
<dbReference type="Gene3D" id="1.10.101.10">
    <property type="entry name" value="PGBD-like superfamily/PGBD"/>
    <property type="match status" value="1"/>
</dbReference>
<dbReference type="AlphaFoldDB" id="A0A2G5NSP4"/>
<organism evidence="10 11">
    <name type="scientific">Macrococcoides goetzii</name>
    <dbReference type="NCBI Taxonomy" id="1891097"/>
    <lineage>
        <taxon>Bacteria</taxon>
        <taxon>Bacillati</taxon>
        <taxon>Bacillota</taxon>
        <taxon>Bacilli</taxon>
        <taxon>Bacillales</taxon>
        <taxon>Staphylococcaceae</taxon>
        <taxon>Macrococcoides</taxon>
    </lineage>
</organism>
<sequence length="493" mass="55174">MLNHEKNEFEQSNEENDKKVKRNYEISPFKFIMMIVSTIIITAAITAFSILSGNEKIIKDDSPKRSEFVKLYHVYDTLNQDYYKDVKKEDLVDAAIKGMVSGLKDPYSEYMTEKEQSEFSESMQGDFQGIGAEVEQKDGKILISSPIKGAPAYKAGIKPNDIILAINGKTIEGWNTQQVVNKIRGKKGTDVVLTIKRGSQDPFKVTITRDKIHMDSVTSKITKDKTAIITVTKFQEKTSTEFHDALKNMDEKGMKRLVIDLRNNPGGYLDEATKMANEFLDKGDTILYTENKQGDKKNLTAKNPANPITKDLKTVILLNEGSASASEVFAEAMRENDKSEIVGTKSFGKGIVQTATPYKDKSMLKYTQMKWLTPKENWIHKKGIVPDVEAKLPAYTNAQILDPDTVLSLGEKGSNIKSLELGLKALGYDPGKIDTVFDSKTEQAIIDFQTDKDLKINGQLSGKTTEKFTELLMKKVQSDDTQLKTAIKEAKSK</sequence>
<dbReference type="GO" id="GO:0008236">
    <property type="term" value="F:serine-type peptidase activity"/>
    <property type="evidence" value="ECO:0007669"/>
    <property type="project" value="UniProtKB-KW"/>
</dbReference>
<keyword evidence="6 7" id="KW-0720">Serine protease</keyword>
<dbReference type="Pfam" id="PF17820">
    <property type="entry name" value="PDZ_6"/>
    <property type="match status" value="1"/>
</dbReference>
<dbReference type="PANTHER" id="PTHR32060">
    <property type="entry name" value="TAIL-SPECIFIC PROTEASE"/>
    <property type="match status" value="1"/>
</dbReference>
<keyword evidence="11" id="KW-1185">Reference proteome</keyword>
<dbReference type="Gene3D" id="2.30.42.10">
    <property type="match status" value="1"/>
</dbReference>
<keyword evidence="5 7" id="KW-0378">Hydrolase</keyword>
<evidence type="ECO:0000256" key="7">
    <source>
        <dbReference type="RuleBase" id="RU004404"/>
    </source>
</evidence>
<reference evidence="10 11" key="1">
    <citation type="journal article" date="2018" name="Front. Microbiol.">
        <title>Description and Comparative Genomics of Macrococcus caseolyticus subsp. hominis subsp. nov., Macrococcus goetzii sp. nov., Macrococcus epidermidis sp. nov., and Macrococcus bohemicus sp. nov., Novel Macrococci From Human Clinical Material With Virulence Potential and Suspected Uptake of Foreign DNA by Natural Transformation.</title>
        <authorList>
            <person name="Maslanova I."/>
            <person name="Wertheimer Z."/>
            <person name="Sedlacek I."/>
            <person name="Svec P."/>
            <person name="Indrakova A."/>
            <person name="Kovarovic V."/>
            <person name="Schumann P."/>
            <person name="Sproer C."/>
            <person name="Kralova S."/>
            <person name="Sedo O."/>
            <person name="Kristofova L."/>
            <person name="Vrbovska V."/>
            <person name="Fuzik T."/>
            <person name="Petras P."/>
            <person name="Zdrahal Z."/>
            <person name="Ruzickova V."/>
            <person name="Doskar J."/>
            <person name="Pantucek R."/>
        </authorList>
    </citation>
    <scope>NUCLEOTIDE SEQUENCE [LARGE SCALE GENOMIC DNA]</scope>
    <source>
        <strain evidence="10 11">CCM 4927</strain>
    </source>
</reference>
<dbReference type="InterPro" id="IPR002477">
    <property type="entry name" value="Peptidoglycan-bd-like"/>
</dbReference>
<evidence type="ECO:0000313" key="10">
    <source>
        <dbReference type="EMBL" id="RAI82598.1"/>
    </source>
</evidence>
<dbReference type="SUPFAM" id="SSF52096">
    <property type="entry name" value="ClpP/crotonase"/>
    <property type="match status" value="1"/>
</dbReference>
<name>A0A2G5NSP4_9STAP</name>
<evidence type="ECO:0000259" key="9">
    <source>
        <dbReference type="PROSITE" id="PS50106"/>
    </source>
</evidence>
<proteinExistence type="inferred from homology"/>
<dbReference type="PANTHER" id="PTHR32060:SF30">
    <property type="entry name" value="CARBOXY-TERMINAL PROCESSING PROTEASE CTPA"/>
    <property type="match status" value="1"/>
</dbReference>
<evidence type="ECO:0000256" key="4">
    <source>
        <dbReference type="ARBA" id="ARBA00022670"/>
    </source>
</evidence>
<evidence type="ECO:0000256" key="6">
    <source>
        <dbReference type="ARBA" id="ARBA00022825"/>
    </source>
</evidence>
<dbReference type="Pfam" id="PF01471">
    <property type="entry name" value="PG_binding_1"/>
    <property type="match status" value="1"/>
</dbReference>
<dbReference type="InterPro" id="IPR041489">
    <property type="entry name" value="PDZ_6"/>
</dbReference>
<keyword evidence="8" id="KW-0812">Transmembrane</keyword>
<comment type="similarity">
    <text evidence="2 7">Belongs to the peptidase S41A family.</text>
</comment>
<accession>A0A2G5NSP4</accession>
<dbReference type="RefSeq" id="WP_099578114.1">
    <property type="nucleotide sequence ID" value="NZ_MJBI02000001.1"/>
</dbReference>
<dbReference type="InterPro" id="IPR055210">
    <property type="entry name" value="CtpA/B_N"/>
</dbReference>
<dbReference type="InterPro" id="IPR029045">
    <property type="entry name" value="ClpP/crotonase-like_dom_sf"/>
</dbReference>
<evidence type="ECO:0000313" key="11">
    <source>
        <dbReference type="Proteomes" id="UP000229523"/>
    </source>
</evidence>
<dbReference type="SUPFAM" id="SSF47090">
    <property type="entry name" value="PGBD-like"/>
    <property type="match status" value="1"/>
</dbReference>
<dbReference type="FunFam" id="3.30.750.44:FF:000001">
    <property type="entry name" value="S41 family peptidase"/>
    <property type="match status" value="1"/>
</dbReference>
<dbReference type="Pfam" id="PF03572">
    <property type="entry name" value="Peptidase_S41"/>
    <property type="match status" value="1"/>
</dbReference>
<evidence type="ECO:0000256" key="5">
    <source>
        <dbReference type="ARBA" id="ARBA00022801"/>
    </source>
</evidence>
<evidence type="ECO:0000256" key="8">
    <source>
        <dbReference type="SAM" id="Phobius"/>
    </source>
</evidence>
<gene>
    <name evidence="10" type="ORF">BFS35_002630</name>
</gene>
<feature type="transmembrane region" description="Helical" evidence="8">
    <location>
        <begin position="31"/>
        <end position="51"/>
    </location>
</feature>
<dbReference type="GO" id="GO:0030288">
    <property type="term" value="C:outer membrane-bounded periplasmic space"/>
    <property type="evidence" value="ECO:0007669"/>
    <property type="project" value="TreeGrafter"/>
</dbReference>
<dbReference type="Proteomes" id="UP000229523">
    <property type="component" value="Unassembled WGS sequence"/>
</dbReference>
<dbReference type="GO" id="GO:0006508">
    <property type="term" value="P:proteolysis"/>
    <property type="evidence" value="ECO:0007669"/>
    <property type="project" value="UniProtKB-KW"/>
</dbReference>
<dbReference type="Gene3D" id="3.30.750.44">
    <property type="match status" value="1"/>
</dbReference>
<dbReference type="InterPro" id="IPR036365">
    <property type="entry name" value="PGBD-like_sf"/>
</dbReference>
<protein>
    <recommendedName>
        <fullName evidence="3">Probable CtpA-like serine protease</fullName>
    </recommendedName>
</protein>
<dbReference type="SMART" id="SM00228">
    <property type="entry name" value="PDZ"/>
    <property type="match status" value="1"/>
</dbReference>
<dbReference type="Pfam" id="PF22694">
    <property type="entry name" value="CtpB_N-like"/>
    <property type="match status" value="1"/>
</dbReference>
<keyword evidence="4 7" id="KW-0645">Protease</keyword>
<dbReference type="GO" id="GO:0004175">
    <property type="term" value="F:endopeptidase activity"/>
    <property type="evidence" value="ECO:0007669"/>
    <property type="project" value="TreeGrafter"/>
</dbReference>
<dbReference type="CDD" id="cd06782">
    <property type="entry name" value="cpPDZ_CPP-like"/>
    <property type="match status" value="1"/>
</dbReference>
<dbReference type="SUPFAM" id="SSF50156">
    <property type="entry name" value="PDZ domain-like"/>
    <property type="match status" value="1"/>
</dbReference>
<dbReference type="EMBL" id="MJBI02000001">
    <property type="protein sequence ID" value="RAI82598.1"/>
    <property type="molecule type" value="Genomic_DNA"/>
</dbReference>
<dbReference type="InterPro" id="IPR036366">
    <property type="entry name" value="PGBDSf"/>
</dbReference>
<dbReference type="InterPro" id="IPR001478">
    <property type="entry name" value="PDZ"/>
</dbReference>
<dbReference type="FunFam" id="2.30.42.10:FF:000063">
    <property type="entry name" value="Peptidase, S41 family"/>
    <property type="match status" value="1"/>
</dbReference>
<dbReference type="InterPro" id="IPR004447">
    <property type="entry name" value="Peptidase_S41A"/>
</dbReference>
<dbReference type="CDD" id="cd07560">
    <property type="entry name" value="Peptidase_S41_CPP"/>
    <property type="match status" value="1"/>
</dbReference>
<dbReference type="InterPro" id="IPR036034">
    <property type="entry name" value="PDZ_sf"/>
</dbReference>
<dbReference type="GO" id="GO:0007165">
    <property type="term" value="P:signal transduction"/>
    <property type="evidence" value="ECO:0007669"/>
    <property type="project" value="TreeGrafter"/>
</dbReference>
<dbReference type="Gene3D" id="3.90.226.10">
    <property type="entry name" value="2-enoyl-CoA Hydratase, Chain A, domain 1"/>
    <property type="match status" value="1"/>
</dbReference>
<keyword evidence="8" id="KW-1133">Transmembrane helix</keyword>
<evidence type="ECO:0000256" key="3">
    <source>
        <dbReference type="ARBA" id="ARBA00022029"/>
    </source>
</evidence>
<dbReference type="InterPro" id="IPR005151">
    <property type="entry name" value="Tail-specific_protease"/>
</dbReference>